<evidence type="ECO:0000313" key="2">
    <source>
        <dbReference type="Proteomes" id="UP000544222"/>
    </source>
</evidence>
<accession>A0A7W5DN69</accession>
<gene>
    <name evidence="1" type="ORF">FHX64_000190</name>
</gene>
<dbReference type="InterPro" id="IPR036583">
    <property type="entry name" value="23S_rRNA_IVS_sf"/>
</dbReference>
<dbReference type="PIRSF" id="PIRSF035652">
    <property type="entry name" value="CHP02436"/>
    <property type="match status" value="1"/>
</dbReference>
<proteinExistence type="predicted"/>
<comment type="caution">
    <text evidence="1">The sequence shown here is derived from an EMBL/GenBank/DDBJ whole genome shotgun (WGS) entry which is preliminary data.</text>
</comment>
<dbReference type="RefSeq" id="WP_221202111.1">
    <property type="nucleotide sequence ID" value="NZ_JACHYB010000001.1"/>
</dbReference>
<sequence length="124" mass="13968">MMTNLAFKEQMNNRLKRFALEIIKLYQSLPSTGEATVIGKQVLRPGTSIAANYRVACQSRSGKEFYSKLSIVVEEADETLFWLELLAEAGIVSMERLAMIMQESVEIVKIMATARKNFTRSTGK</sequence>
<name>A0A7W5DN69_9PORP</name>
<organism evidence="1 2">
    <name type="scientific">Microbacter margulisiae</name>
    <dbReference type="NCBI Taxonomy" id="1350067"/>
    <lineage>
        <taxon>Bacteria</taxon>
        <taxon>Pseudomonadati</taxon>
        <taxon>Bacteroidota</taxon>
        <taxon>Bacteroidia</taxon>
        <taxon>Bacteroidales</taxon>
        <taxon>Porphyromonadaceae</taxon>
        <taxon>Microbacter</taxon>
    </lineage>
</organism>
<dbReference type="EMBL" id="JACHYB010000001">
    <property type="protein sequence ID" value="MBB3186027.1"/>
    <property type="molecule type" value="Genomic_DNA"/>
</dbReference>
<dbReference type="PANTHER" id="PTHR38471:SF2">
    <property type="entry name" value="FOUR HELIX BUNDLE PROTEIN"/>
    <property type="match status" value="1"/>
</dbReference>
<dbReference type="InterPro" id="IPR012657">
    <property type="entry name" value="23S_rRNA-intervening_sequence"/>
</dbReference>
<dbReference type="Proteomes" id="UP000544222">
    <property type="component" value="Unassembled WGS sequence"/>
</dbReference>
<dbReference type="AlphaFoldDB" id="A0A7W5DN69"/>
<dbReference type="Pfam" id="PF05635">
    <property type="entry name" value="23S_rRNA_IVP"/>
    <property type="match status" value="1"/>
</dbReference>
<keyword evidence="2" id="KW-1185">Reference proteome</keyword>
<evidence type="ECO:0000313" key="1">
    <source>
        <dbReference type="EMBL" id="MBB3186027.1"/>
    </source>
</evidence>
<dbReference type="PANTHER" id="PTHR38471">
    <property type="entry name" value="FOUR HELIX BUNDLE PROTEIN"/>
    <property type="match status" value="1"/>
</dbReference>
<dbReference type="Gene3D" id="1.20.1440.60">
    <property type="entry name" value="23S rRNA-intervening sequence"/>
    <property type="match status" value="1"/>
</dbReference>
<dbReference type="NCBIfam" id="TIGR02436">
    <property type="entry name" value="four helix bundle protein"/>
    <property type="match status" value="1"/>
</dbReference>
<protein>
    <submittedName>
        <fullName evidence="1">Four helix bundle protein</fullName>
    </submittedName>
</protein>
<reference evidence="1 2" key="1">
    <citation type="submission" date="2020-08" db="EMBL/GenBank/DDBJ databases">
        <title>Genomic Encyclopedia of Type Strains, Phase IV (KMG-IV): sequencing the most valuable type-strain genomes for metagenomic binning, comparative biology and taxonomic classification.</title>
        <authorList>
            <person name="Goeker M."/>
        </authorList>
    </citation>
    <scope>NUCLEOTIDE SEQUENCE [LARGE SCALE GENOMIC DNA]</scope>
    <source>
        <strain evidence="1 2">DSM 27471</strain>
    </source>
</reference>
<dbReference type="SUPFAM" id="SSF158446">
    <property type="entry name" value="IVS-encoded protein-like"/>
    <property type="match status" value="1"/>
</dbReference>